<evidence type="ECO:0000313" key="5">
    <source>
        <dbReference type="EMBL" id="EIE25170.1"/>
    </source>
</evidence>
<dbReference type="Proteomes" id="UP000007264">
    <property type="component" value="Unassembled WGS sequence"/>
</dbReference>
<proteinExistence type="predicted"/>
<comment type="caution">
    <text evidence="5">The sequence shown here is derived from an EMBL/GenBank/DDBJ whole genome shotgun (WGS) entry which is preliminary data.</text>
</comment>
<dbReference type="SUPFAM" id="SSF50978">
    <property type="entry name" value="WD40 repeat-like"/>
    <property type="match status" value="1"/>
</dbReference>
<dbReference type="KEGG" id="csl:COCSUDRAFT_65131"/>
<name>I0Z3F1_COCSC</name>
<dbReference type="PROSITE" id="PS50082">
    <property type="entry name" value="WD_REPEATS_2"/>
    <property type="match status" value="2"/>
</dbReference>
<evidence type="ECO:0000313" key="6">
    <source>
        <dbReference type="Proteomes" id="UP000007264"/>
    </source>
</evidence>
<dbReference type="AlphaFoldDB" id="I0Z3F1"/>
<dbReference type="eggNOG" id="KOG0274">
    <property type="taxonomic scope" value="Eukaryota"/>
</dbReference>
<feature type="repeat" description="WD" evidence="3">
    <location>
        <begin position="230"/>
        <end position="269"/>
    </location>
</feature>
<evidence type="ECO:0000256" key="2">
    <source>
        <dbReference type="ARBA" id="ARBA00022737"/>
    </source>
</evidence>
<dbReference type="STRING" id="574566.I0Z3F1"/>
<dbReference type="InterPro" id="IPR020472">
    <property type="entry name" value="WD40_PAC1"/>
</dbReference>
<feature type="repeat" description="WD" evidence="3">
    <location>
        <begin position="142"/>
        <end position="174"/>
    </location>
</feature>
<feature type="compositionally biased region" description="Gly residues" evidence="4">
    <location>
        <begin position="76"/>
        <end position="88"/>
    </location>
</feature>
<keyword evidence="1 3" id="KW-0853">WD repeat</keyword>
<dbReference type="Pfam" id="PF00400">
    <property type="entry name" value="WD40"/>
    <property type="match status" value="4"/>
</dbReference>
<feature type="compositionally biased region" description="Low complexity" evidence="4">
    <location>
        <begin position="89"/>
        <end position="116"/>
    </location>
</feature>
<gene>
    <name evidence="5" type="ORF">COCSUDRAFT_65131</name>
</gene>
<dbReference type="SMART" id="SM00320">
    <property type="entry name" value="WD40"/>
    <property type="match status" value="6"/>
</dbReference>
<protein>
    <submittedName>
        <fullName evidence="5">WD40 repeat-like protein</fullName>
    </submittedName>
</protein>
<keyword evidence="6" id="KW-1185">Reference proteome</keyword>
<feature type="compositionally biased region" description="Low complexity" evidence="4">
    <location>
        <begin position="21"/>
        <end position="38"/>
    </location>
</feature>
<dbReference type="Gene3D" id="2.130.10.10">
    <property type="entry name" value="YVTN repeat-like/Quinoprotein amine dehydrogenase"/>
    <property type="match status" value="2"/>
</dbReference>
<sequence>MYMDTHDGPSSSFQPRGRGGRNNNSRGGWNSQGGRNSSRGGGRSNYNQYDNVHPPPRGRYDEGRYNDGGNRYNNGSGFGGNPRGGYRGSGRQQPRGRGSWGNNNRGGRSGGYRTAAGPGGGGRLPQRQAYDQPPDIEFVAALKGHKSTITAMAYDSSTSQLYTGSKDETVRLWDCKARGNCLSVVEVGGQVDSLLLEGGYLFVGIRVLGMQPVPGLIKVYNLTTGAQHDLAGHQEEVFALAAANGLLLSGGKDMSIRVWQHDTASGTFQPSVVITAAQGGHQAPVQALLPFGNCLVSADWAGAIKLWDMASGQCMQTIQQAHKEPIMRLLQWENVLISCSLDSSIKVWQPIDPPTPGAVMDISPVYVQPPDEAGKPAENWGGVLAITGAMDGGQKPLLLASYNDDGCVRLYDLPTFAERGHLPAMRDARALAAAPGDILAAGDNNGVVKLWRWRPAPMPLA</sequence>
<dbReference type="PANTHER" id="PTHR44489:SF1">
    <property type="entry name" value="ZINC FINGER CCCH DOMAIN-CONTAINING PROTEIN 63"/>
    <property type="match status" value="1"/>
</dbReference>
<dbReference type="GeneID" id="17043172"/>
<accession>I0Z3F1</accession>
<feature type="region of interest" description="Disordered" evidence="4">
    <location>
        <begin position="1"/>
        <end position="129"/>
    </location>
</feature>
<dbReference type="PANTHER" id="PTHR44489">
    <property type="match status" value="1"/>
</dbReference>
<evidence type="ECO:0000256" key="1">
    <source>
        <dbReference type="ARBA" id="ARBA00022574"/>
    </source>
</evidence>
<reference evidence="5 6" key="1">
    <citation type="journal article" date="2012" name="Genome Biol.">
        <title>The genome of the polar eukaryotic microalga coccomyxa subellipsoidea reveals traits of cold adaptation.</title>
        <authorList>
            <person name="Blanc G."/>
            <person name="Agarkova I."/>
            <person name="Grimwood J."/>
            <person name="Kuo A."/>
            <person name="Brueggeman A."/>
            <person name="Dunigan D."/>
            <person name="Gurnon J."/>
            <person name="Ladunga I."/>
            <person name="Lindquist E."/>
            <person name="Lucas S."/>
            <person name="Pangilinan J."/>
            <person name="Proschold T."/>
            <person name="Salamov A."/>
            <person name="Schmutz J."/>
            <person name="Weeks D."/>
            <person name="Yamada T."/>
            <person name="Claverie J.M."/>
            <person name="Grigoriev I."/>
            <person name="Van Etten J."/>
            <person name="Lomsadze A."/>
            <person name="Borodovsky M."/>
        </authorList>
    </citation>
    <scope>NUCLEOTIDE SEQUENCE [LARGE SCALE GENOMIC DNA]</scope>
    <source>
        <strain evidence="5 6">C-169</strain>
    </source>
</reference>
<dbReference type="PRINTS" id="PR00320">
    <property type="entry name" value="GPROTEINBRPT"/>
</dbReference>
<dbReference type="OrthoDB" id="59941at2759"/>
<keyword evidence="2" id="KW-0677">Repeat</keyword>
<dbReference type="RefSeq" id="XP_005649714.1">
    <property type="nucleotide sequence ID" value="XM_005649657.1"/>
</dbReference>
<organism evidence="5 6">
    <name type="scientific">Coccomyxa subellipsoidea (strain C-169)</name>
    <name type="common">Green microalga</name>
    <dbReference type="NCBI Taxonomy" id="574566"/>
    <lineage>
        <taxon>Eukaryota</taxon>
        <taxon>Viridiplantae</taxon>
        <taxon>Chlorophyta</taxon>
        <taxon>core chlorophytes</taxon>
        <taxon>Trebouxiophyceae</taxon>
        <taxon>Trebouxiophyceae incertae sedis</taxon>
        <taxon>Coccomyxaceae</taxon>
        <taxon>Coccomyxa</taxon>
        <taxon>Coccomyxa subellipsoidea</taxon>
    </lineage>
</organism>
<evidence type="ECO:0000256" key="4">
    <source>
        <dbReference type="SAM" id="MobiDB-lite"/>
    </source>
</evidence>
<dbReference type="InterPro" id="IPR001680">
    <property type="entry name" value="WD40_rpt"/>
</dbReference>
<evidence type="ECO:0000256" key="3">
    <source>
        <dbReference type="PROSITE-ProRule" id="PRU00221"/>
    </source>
</evidence>
<dbReference type="InterPro" id="IPR036322">
    <property type="entry name" value="WD40_repeat_dom_sf"/>
</dbReference>
<dbReference type="InterPro" id="IPR044715">
    <property type="entry name" value="WDR86-like"/>
</dbReference>
<dbReference type="PROSITE" id="PS50294">
    <property type="entry name" value="WD_REPEATS_REGION"/>
    <property type="match status" value="2"/>
</dbReference>
<dbReference type="EMBL" id="AGSI01000004">
    <property type="protein sequence ID" value="EIE25170.1"/>
    <property type="molecule type" value="Genomic_DNA"/>
</dbReference>
<dbReference type="InterPro" id="IPR015943">
    <property type="entry name" value="WD40/YVTN_repeat-like_dom_sf"/>
</dbReference>